<dbReference type="Proteomes" id="UP000265040">
    <property type="component" value="Chromosome 1"/>
</dbReference>
<reference evidence="1" key="3">
    <citation type="submission" date="2025-09" db="UniProtKB">
        <authorList>
            <consortium name="Ensembl"/>
        </authorList>
    </citation>
    <scope>IDENTIFICATION</scope>
</reference>
<evidence type="ECO:0000313" key="1">
    <source>
        <dbReference type="Ensembl" id="ENSATEP00000031186.1"/>
    </source>
</evidence>
<reference evidence="1" key="2">
    <citation type="submission" date="2025-08" db="UniProtKB">
        <authorList>
            <consortium name="Ensembl"/>
        </authorList>
    </citation>
    <scope>IDENTIFICATION</scope>
</reference>
<sequence>SWPSAGGTPGLFAASWPSAGGTPGLFAASWPSAGGTPGLFAASWPSAGGTPGLFAASWPSAGGTPGLFAASWPSAGGTPGLLLPVPPPGLPPPARPRLFVAVWYPPLAGGVLSGFRPHTCLFRRFCLPLLFVFSLPAPPPPLNPWTLN</sequence>
<dbReference type="GeneTree" id="ENSGT01020000231717"/>
<accession>A0A3Q1KB46</accession>
<dbReference type="STRING" id="64144.ENSATEP00000031186"/>
<proteinExistence type="predicted"/>
<reference evidence="1" key="1">
    <citation type="submission" date="2021-04" db="EMBL/GenBank/DDBJ databases">
        <authorList>
            <consortium name="Wellcome Sanger Institute Data Sharing"/>
        </authorList>
    </citation>
    <scope>NUCLEOTIDE SEQUENCE [LARGE SCALE GENOMIC DNA]</scope>
</reference>
<dbReference type="InParanoid" id="A0A3Q1KB46"/>
<protein>
    <submittedName>
        <fullName evidence="1">Uncharacterized protein</fullName>
    </submittedName>
</protein>
<dbReference type="Ensembl" id="ENSATET00000031649.2">
    <property type="protein sequence ID" value="ENSATEP00000031186.1"/>
    <property type="gene ID" value="ENSATEG00000021504.2"/>
</dbReference>
<name>A0A3Q1KB46_ANATE</name>
<organism evidence="1 2">
    <name type="scientific">Anabas testudineus</name>
    <name type="common">Climbing perch</name>
    <name type="synonym">Anthias testudineus</name>
    <dbReference type="NCBI Taxonomy" id="64144"/>
    <lineage>
        <taxon>Eukaryota</taxon>
        <taxon>Metazoa</taxon>
        <taxon>Chordata</taxon>
        <taxon>Craniata</taxon>
        <taxon>Vertebrata</taxon>
        <taxon>Euteleostomi</taxon>
        <taxon>Actinopterygii</taxon>
        <taxon>Neopterygii</taxon>
        <taxon>Teleostei</taxon>
        <taxon>Neoteleostei</taxon>
        <taxon>Acanthomorphata</taxon>
        <taxon>Anabantaria</taxon>
        <taxon>Anabantiformes</taxon>
        <taxon>Anabantoidei</taxon>
        <taxon>Anabantidae</taxon>
        <taxon>Anabas</taxon>
    </lineage>
</organism>
<dbReference type="AlphaFoldDB" id="A0A3Q1KB46"/>
<evidence type="ECO:0000313" key="2">
    <source>
        <dbReference type="Proteomes" id="UP000265040"/>
    </source>
</evidence>
<keyword evidence="2" id="KW-1185">Reference proteome</keyword>